<proteinExistence type="predicted"/>
<protein>
    <submittedName>
        <fullName evidence="2">Uncharacterized protein</fullName>
    </submittedName>
</protein>
<feature type="signal peptide" evidence="1">
    <location>
        <begin position="1"/>
        <end position="27"/>
    </location>
</feature>
<evidence type="ECO:0000256" key="1">
    <source>
        <dbReference type="SAM" id="SignalP"/>
    </source>
</evidence>
<dbReference type="Proteomes" id="UP000442105">
    <property type="component" value="Unassembled WGS sequence"/>
</dbReference>
<gene>
    <name evidence="2" type="ORF">F7D95_04860</name>
</gene>
<dbReference type="EMBL" id="VZCW01000117">
    <property type="protein sequence ID" value="MQN12162.1"/>
    <property type="molecule type" value="Genomic_DNA"/>
</dbReference>
<accession>A0AA90UE99</accession>
<keyword evidence="1" id="KW-0732">Signal</keyword>
<evidence type="ECO:0000313" key="2">
    <source>
        <dbReference type="EMBL" id="MQN12162.1"/>
    </source>
</evidence>
<organism evidence="2 3">
    <name type="scientific">Segatella copri</name>
    <dbReference type="NCBI Taxonomy" id="165179"/>
    <lineage>
        <taxon>Bacteria</taxon>
        <taxon>Pseudomonadati</taxon>
        <taxon>Bacteroidota</taxon>
        <taxon>Bacteroidia</taxon>
        <taxon>Bacteroidales</taxon>
        <taxon>Prevotellaceae</taxon>
        <taxon>Segatella</taxon>
    </lineage>
</organism>
<evidence type="ECO:0000313" key="3">
    <source>
        <dbReference type="Proteomes" id="UP000442105"/>
    </source>
</evidence>
<dbReference type="PROSITE" id="PS51257">
    <property type="entry name" value="PROKAR_LIPOPROTEIN"/>
    <property type="match status" value="1"/>
</dbReference>
<reference evidence="3" key="1">
    <citation type="submission" date="2019-09" db="EMBL/GenBank/DDBJ databases">
        <title>Distinct polysaccharide growth profiles of human intestinal Prevotella copri isolates.</title>
        <authorList>
            <person name="Fehlner-Peach H."/>
            <person name="Magnabosco C."/>
            <person name="Raghavan V."/>
            <person name="Scher J.U."/>
            <person name="Tett A."/>
            <person name="Cox L.M."/>
            <person name="Gottsegen C."/>
            <person name="Watters A."/>
            <person name="Wiltshire- Gordon J.D."/>
            <person name="Segata N."/>
            <person name="Bonneau R."/>
            <person name="Littman D.R."/>
        </authorList>
    </citation>
    <scope>NUCLEOTIDE SEQUENCE [LARGE SCALE GENOMIC DNA]</scope>
    <source>
        <strain evidence="3">iAQ1179</strain>
    </source>
</reference>
<name>A0AA90UE99_9BACT</name>
<dbReference type="RefSeq" id="WP_118312733.1">
    <property type="nucleotide sequence ID" value="NZ_JAQEAK010000051.1"/>
</dbReference>
<dbReference type="AlphaFoldDB" id="A0AA90UE99"/>
<comment type="caution">
    <text evidence="2">The sequence shown here is derived from an EMBL/GenBank/DDBJ whole genome shotgun (WGS) entry which is preliminary data.</text>
</comment>
<sequence>MNKKLLGVACLAIACAGGLVFSSQIFATPSNDVMMQNVEALSDSEGSGAKCPKGCRSIGWGTDKILECDCNYDHFSCCNLWGC</sequence>
<feature type="chain" id="PRO_5041700024" evidence="1">
    <location>
        <begin position="28"/>
        <end position="83"/>
    </location>
</feature>